<evidence type="ECO:0000256" key="5">
    <source>
        <dbReference type="ARBA" id="ARBA00022725"/>
    </source>
</evidence>
<evidence type="ECO:0000256" key="3">
    <source>
        <dbReference type="ARBA" id="ARBA00022606"/>
    </source>
</evidence>
<evidence type="ECO:0000256" key="2">
    <source>
        <dbReference type="ARBA" id="ARBA00022475"/>
    </source>
</evidence>
<dbReference type="GO" id="GO:0004984">
    <property type="term" value="F:olfactory receptor activity"/>
    <property type="evidence" value="ECO:0007669"/>
    <property type="project" value="InterPro"/>
</dbReference>
<keyword evidence="3 12" id="KW-0716">Sensory transduction</keyword>
<dbReference type="EMBL" id="JAACNH010000003">
    <property type="protein sequence ID" value="KAG8449931.1"/>
    <property type="molecule type" value="Genomic_DNA"/>
</dbReference>
<keyword evidence="2 12" id="KW-1003">Cell membrane</keyword>
<comment type="caution">
    <text evidence="14">The sequence shown here is derived from an EMBL/GenBank/DDBJ whole genome shotgun (WGS) entry which is preliminary data.</text>
</comment>
<protein>
    <recommendedName>
        <fullName evidence="12">Olfactory receptor</fullName>
    </recommendedName>
</protein>
<dbReference type="SUPFAM" id="SSF81321">
    <property type="entry name" value="Family A G protein-coupled receptor-like"/>
    <property type="match status" value="1"/>
</dbReference>
<feature type="domain" description="G-protein coupled receptors family 1 profile" evidence="13">
    <location>
        <begin position="41"/>
        <end position="289"/>
    </location>
</feature>
<evidence type="ECO:0000256" key="10">
    <source>
        <dbReference type="ARBA" id="ARBA00023224"/>
    </source>
</evidence>
<dbReference type="AlphaFoldDB" id="A0A8T2K5M3"/>
<dbReference type="Gene3D" id="1.20.1070.10">
    <property type="entry name" value="Rhodopsin 7-helix transmembrane proteins"/>
    <property type="match status" value="1"/>
</dbReference>
<feature type="transmembrane region" description="Helical" evidence="12">
    <location>
        <begin position="271"/>
        <end position="291"/>
    </location>
</feature>
<dbReference type="InterPro" id="IPR017452">
    <property type="entry name" value="GPCR_Rhodpsn_7TM"/>
</dbReference>
<keyword evidence="4 11" id="KW-0812">Transmembrane</keyword>
<evidence type="ECO:0000256" key="12">
    <source>
        <dbReference type="RuleBase" id="RU363047"/>
    </source>
</evidence>
<dbReference type="GO" id="GO:0005886">
    <property type="term" value="C:plasma membrane"/>
    <property type="evidence" value="ECO:0007669"/>
    <property type="project" value="UniProtKB-SubCell"/>
</dbReference>
<keyword evidence="9 11" id="KW-0675">Receptor</keyword>
<keyword evidence="7 11" id="KW-0297">G-protein coupled receptor</keyword>
<evidence type="ECO:0000259" key="13">
    <source>
        <dbReference type="PROSITE" id="PS50262"/>
    </source>
</evidence>
<keyword evidence="8 12" id="KW-0472">Membrane</keyword>
<evidence type="ECO:0000256" key="11">
    <source>
        <dbReference type="RuleBase" id="RU000688"/>
    </source>
</evidence>
<gene>
    <name evidence="14" type="ORF">GDO86_016564</name>
</gene>
<feature type="transmembrane region" description="Helical" evidence="12">
    <location>
        <begin position="59"/>
        <end position="78"/>
    </location>
</feature>
<dbReference type="InterPro" id="IPR000276">
    <property type="entry name" value="GPCR_Rhodpsn"/>
</dbReference>
<feature type="transmembrane region" description="Helical" evidence="12">
    <location>
        <begin position="200"/>
        <end position="224"/>
    </location>
</feature>
<comment type="subcellular location">
    <subcellularLocation>
        <location evidence="1 12">Cell membrane</location>
        <topology evidence="1 12">Multi-pass membrane protein</topology>
    </subcellularLocation>
</comment>
<dbReference type="PRINTS" id="PR00245">
    <property type="entry name" value="OLFACTORYR"/>
</dbReference>
<accession>A0A8T2K5M3</accession>
<dbReference type="Proteomes" id="UP000812440">
    <property type="component" value="Chromosome 8_10"/>
</dbReference>
<keyword evidence="6 12" id="KW-1133">Transmembrane helix</keyword>
<dbReference type="InterPro" id="IPR000725">
    <property type="entry name" value="Olfact_rcpt"/>
</dbReference>
<proteinExistence type="inferred from homology"/>
<keyword evidence="15" id="KW-1185">Reference proteome</keyword>
<organism evidence="14 15">
    <name type="scientific">Hymenochirus boettgeri</name>
    <name type="common">Congo dwarf clawed frog</name>
    <dbReference type="NCBI Taxonomy" id="247094"/>
    <lineage>
        <taxon>Eukaryota</taxon>
        <taxon>Metazoa</taxon>
        <taxon>Chordata</taxon>
        <taxon>Craniata</taxon>
        <taxon>Vertebrata</taxon>
        <taxon>Euteleostomi</taxon>
        <taxon>Amphibia</taxon>
        <taxon>Batrachia</taxon>
        <taxon>Anura</taxon>
        <taxon>Pipoidea</taxon>
        <taxon>Pipidae</taxon>
        <taxon>Pipinae</taxon>
        <taxon>Hymenochirus</taxon>
    </lineage>
</organism>
<keyword evidence="10 11" id="KW-0807">Transducer</keyword>
<feature type="transmembrane region" description="Helical" evidence="12">
    <location>
        <begin position="139"/>
        <end position="159"/>
    </location>
</feature>
<dbReference type="Pfam" id="PF13853">
    <property type="entry name" value="7tm_4"/>
    <property type="match status" value="1"/>
</dbReference>
<sequence>MFHSNQTAVDRFILLGLADTPLLKVICVLIFLTIYILTLSGNFLLILAVRINSRLHTPMYYFLTNLSVIDIGFSSYTVPKLLITTLAQDKSVSLMKCATELSLGLVLGATEFMILAVMSYDRYVAICKPLHYSRIMSKGFCISMAAASWIIAFVLSVAFTTSTFQLRYCSSFVNHFFCEIPPLLRLSCEDPWINEVTTNLSAGMVTSCSFFFTLISYMYIISAILRITSTEGRLKVFFTCASHLTVVIIFYSSILLMYLRPRSRYFTKIDRSLSIFYAVLTPVLNPIIYSVRNKDVKTTLKKKLILA</sequence>
<dbReference type="PROSITE" id="PS00237">
    <property type="entry name" value="G_PROTEIN_RECEP_F1_1"/>
    <property type="match status" value="1"/>
</dbReference>
<evidence type="ECO:0000256" key="1">
    <source>
        <dbReference type="ARBA" id="ARBA00004651"/>
    </source>
</evidence>
<dbReference type="PROSITE" id="PS50262">
    <property type="entry name" value="G_PROTEIN_RECEP_F1_2"/>
    <property type="match status" value="1"/>
</dbReference>
<reference evidence="14" key="1">
    <citation type="thesis" date="2020" institute="ProQuest LLC" country="789 East Eisenhower Parkway, Ann Arbor, MI, USA">
        <title>Comparative Genomics and Chromosome Evolution.</title>
        <authorList>
            <person name="Mudd A.B."/>
        </authorList>
    </citation>
    <scope>NUCLEOTIDE SEQUENCE</scope>
    <source>
        <strain evidence="14">Female2</strain>
        <tissue evidence="14">Blood</tissue>
    </source>
</reference>
<evidence type="ECO:0000313" key="15">
    <source>
        <dbReference type="Proteomes" id="UP000812440"/>
    </source>
</evidence>
<dbReference type="InterPro" id="IPR050516">
    <property type="entry name" value="Olfactory_GPCR"/>
</dbReference>
<feature type="transmembrane region" description="Helical" evidence="12">
    <location>
        <begin position="98"/>
        <end position="118"/>
    </location>
</feature>
<comment type="similarity">
    <text evidence="11">Belongs to the G-protein coupled receptor 1 family.</text>
</comment>
<evidence type="ECO:0000256" key="4">
    <source>
        <dbReference type="ARBA" id="ARBA00022692"/>
    </source>
</evidence>
<dbReference type="FunFam" id="1.20.1070.10:FF:000001">
    <property type="entry name" value="Olfactory receptor"/>
    <property type="match status" value="1"/>
</dbReference>
<dbReference type="PRINTS" id="PR00237">
    <property type="entry name" value="GPCRRHODOPSN"/>
</dbReference>
<dbReference type="PANTHER" id="PTHR26452">
    <property type="entry name" value="OLFACTORY RECEPTOR"/>
    <property type="match status" value="1"/>
</dbReference>
<evidence type="ECO:0000256" key="9">
    <source>
        <dbReference type="ARBA" id="ARBA00023170"/>
    </source>
</evidence>
<dbReference type="GO" id="GO:0004930">
    <property type="term" value="F:G protein-coupled receptor activity"/>
    <property type="evidence" value="ECO:0007669"/>
    <property type="project" value="UniProtKB-KW"/>
</dbReference>
<evidence type="ECO:0000256" key="7">
    <source>
        <dbReference type="ARBA" id="ARBA00023040"/>
    </source>
</evidence>
<evidence type="ECO:0000256" key="6">
    <source>
        <dbReference type="ARBA" id="ARBA00022989"/>
    </source>
</evidence>
<keyword evidence="5 12" id="KW-0552">Olfaction</keyword>
<feature type="transmembrane region" description="Helical" evidence="12">
    <location>
        <begin position="236"/>
        <end position="259"/>
    </location>
</feature>
<feature type="transmembrane region" description="Helical" evidence="12">
    <location>
        <begin position="22"/>
        <end position="47"/>
    </location>
</feature>
<dbReference type="CDD" id="cd13954">
    <property type="entry name" value="7tmA_OR"/>
    <property type="match status" value="1"/>
</dbReference>
<name>A0A8T2K5M3_9PIPI</name>
<evidence type="ECO:0000313" key="14">
    <source>
        <dbReference type="EMBL" id="KAG8449931.1"/>
    </source>
</evidence>
<evidence type="ECO:0000256" key="8">
    <source>
        <dbReference type="ARBA" id="ARBA00023136"/>
    </source>
</evidence>